<dbReference type="Gene3D" id="2.130.10.10">
    <property type="entry name" value="YVTN repeat-like/Quinoprotein amine dehydrogenase"/>
    <property type="match status" value="1"/>
</dbReference>
<dbReference type="AlphaFoldDB" id="A0A6I2V0M0"/>
<dbReference type="SUPFAM" id="SSF63825">
    <property type="entry name" value="YWTD domain"/>
    <property type="match status" value="1"/>
</dbReference>
<evidence type="ECO:0000313" key="1">
    <source>
        <dbReference type="EMBL" id="MSV25022.1"/>
    </source>
</evidence>
<dbReference type="EMBL" id="VUNL01000007">
    <property type="protein sequence ID" value="MSV25022.1"/>
    <property type="molecule type" value="Genomic_DNA"/>
</dbReference>
<gene>
    <name evidence="1" type="ORF">FYJ78_07465</name>
</gene>
<name>A0A6I2V0M0_9FIRM</name>
<protein>
    <recommendedName>
        <fullName evidence="3">CDP-Glycerol:Poly(Glycerophosphate) glycerophosphotransferase</fullName>
    </recommendedName>
</protein>
<dbReference type="SUPFAM" id="SSF53756">
    <property type="entry name" value="UDP-Glycosyltransferase/glycogen phosphorylase"/>
    <property type="match status" value="1"/>
</dbReference>
<sequence>MLGWSQRKQLVLQMKTAAIAMGRLRRAGREPGKELIDILSGVDTCCQSLFNGERHDFYHQIFAGLLQALSRDWQQMTLADRRESSALCQDILDIAIKAMQQEKCRRIILFLPYKASMWDSLESVWMAAEADESCEAYVMPIPYFERKTDYTFGDMHYEGDLFPDDVPILNYQHVSLSEMHPDVIYIHNPYDNGNLATSVAPQYYSAELKKYTDILVYIPYFATSGGMGDGQRSCFAYQNTDYIIVQAESLREFYDPQVDRGRILPLGSPKFDRIVRICRERPDPPDSWKGKMAGKKVFFYNTSLAGMIHNPWAFLKKMEYVFHTFEKHPEACLLWRPHPLLETTFRSMRKDFLPFFHQLKQYYLDNQIGIYDDTPDIDTAIAWSDAYIGDSGTSVTSLFGVAGKPIFIFNNLIHRLPQPDDWRGNLVVTDNLKWMVTGNNDLLWSPKQDGRYALYCSLSEYTSDCYYGRVFETEDYVVVCPANGQDILLVADRRVVRRIPLRDLCSTAGRFAGAWQIGRYIFLIPIRYPAIVRCDIKSGQVDYVSGYDDVIAQETDGAWTVGGSCVWQDKIVIASPTGGRILLIDAATLQVEQLNLDERDENGMMILVPDGEEIWCLPRKGYTIRCWNPCTGTIKVYEDVPEDFHCEHVPLRFECELNPWSSLTVAGNIVYLAPHWGNRFLQLNKETGEFSEWKVPFRATCRTENGYMPVWGCAVFLDREKFYYAPERRIYHFAGKNNQFTEYPMTIDEASRQKMGKGFGRISEWQRYGCLEDAYNTLEDFLKGDLSGKEFSRSAQLEAYSEIAAHIDGTAGAAIHQYICEQLDAKQGGERE</sequence>
<accession>A0A6I2V0M0</accession>
<proteinExistence type="predicted"/>
<comment type="caution">
    <text evidence="1">The sequence shown here is derived from an EMBL/GenBank/DDBJ whole genome shotgun (WGS) entry which is preliminary data.</text>
</comment>
<dbReference type="InterPro" id="IPR015943">
    <property type="entry name" value="WD40/YVTN_repeat-like_dom_sf"/>
</dbReference>
<evidence type="ECO:0000313" key="2">
    <source>
        <dbReference type="Proteomes" id="UP000430222"/>
    </source>
</evidence>
<dbReference type="Proteomes" id="UP000430222">
    <property type="component" value="Unassembled WGS sequence"/>
</dbReference>
<reference evidence="1 2" key="1">
    <citation type="submission" date="2019-08" db="EMBL/GenBank/DDBJ databases">
        <title>In-depth cultivation of the pig gut microbiome towards novel bacterial diversity and tailored functional studies.</title>
        <authorList>
            <person name="Wylensek D."/>
            <person name="Hitch T.C.A."/>
            <person name="Clavel T."/>
        </authorList>
    </citation>
    <scope>NUCLEOTIDE SEQUENCE [LARGE SCALE GENOMIC DNA]</scope>
    <source>
        <strain evidence="2">WCA-380-WT-3B3</strain>
    </source>
</reference>
<dbReference type="RefSeq" id="WP_154620796.1">
    <property type="nucleotide sequence ID" value="NZ_VUNL01000007.1"/>
</dbReference>
<keyword evidence="2" id="KW-1185">Reference proteome</keyword>
<organism evidence="1 2">
    <name type="scientific">Selenomonas montiformis</name>
    <dbReference type="NCBI Taxonomy" id="2652285"/>
    <lineage>
        <taxon>Bacteria</taxon>
        <taxon>Bacillati</taxon>
        <taxon>Bacillota</taxon>
        <taxon>Negativicutes</taxon>
        <taxon>Selenomonadales</taxon>
        <taxon>Selenomonadaceae</taxon>
        <taxon>Selenomonas</taxon>
    </lineage>
</organism>
<evidence type="ECO:0008006" key="3">
    <source>
        <dbReference type="Google" id="ProtNLM"/>
    </source>
</evidence>